<sequence>MFVFILFLIIVGTAAYFILTYSKKIEEQKRKIMVLARQNKKLKSEIKYKSQSYIEEQKLIVKYIYSDVSSGVVNCNAELYAAPTEEIFSLGKVMNGLSVEILDSCIVNNEKWYEIRFHSNQNINNKGWMKTEHITV</sequence>
<evidence type="ECO:0008006" key="3">
    <source>
        <dbReference type="Google" id="ProtNLM"/>
    </source>
</evidence>
<gene>
    <name evidence="1" type="ORF">ACJDT4_17210</name>
</gene>
<comment type="caution">
    <text evidence="1">The sequence shown here is derived from an EMBL/GenBank/DDBJ whole genome shotgun (WGS) entry which is preliminary data.</text>
</comment>
<organism evidence="1 2">
    <name type="scientific">Clostridium neuense</name>
    <dbReference type="NCBI Taxonomy" id="1728934"/>
    <lineage>
        <taxon>Bacteria</taxon>
        <taxon>Bacillati</taxon>
        <taxon>Bacillota</taxon>
        <taxon>Clostridia</taxon>
        <taxon>Eubacteriales</taxon>
        <taxon>Clostridiaceae</taxon>
        <taxon>Clostridium</taxon>
    </lineage>
</organism>
<evidence type="ECO:0000313" key="2">
    <source>
        <dbReference type="Proteomes" id="UP001623592"/>
    </source>
</evidence>
<reference evidence="1 2" key="1">
    <citation type="submission" date="2024-11" db="EMBL/GenBank/DDBJ databases">
        <authorList>
            <person name="Heng Y.C."/>
            <person name="Lim A.C.H."/>
            <person name="Lee J.K.Y."/>
            <person name="Kittelmann S."/>
        </authorList>
    </citation>
    <scope>NUCLEOTIDE SEQUENCE [LARGE SCALE GENOMIC DNA]</scope>
    <source>
        <strain evidence="1 2">WILCCON 0114</strain>
    </source>
</reference>
<accession>A0ABW8TKX5</accession>
<keyword evidence="2" id="KW-1185">Reference proteome</keyword>
<dbReference type="EMBL" id="JBJIAA010000015">
    <property type="protein sequence ID" value="MFL0252155.1"/>
    <property type="molecule type" value="Genomic_DNA"/>
</dbReference>
<dbReference type="RefSeq" id="WP_406788804.1">
    <property type="nucleotide sequence ID" value="NZ_JBJIAA010000015.1"/>
</dbReference>
<protein>
    <recommendedName>
        <fullName evidence="3">SH3 domain-containing protein</fullName>
    </recommendedName>
</protein>
<dbReference type="Proteomes" id="UP001623592">
    <property type="component" value="Unassembled WGS sequence"/>
</dbReference>
<name>A0ABW8TKX5_9CLOT</name>
<proteinExistence type="predicted"/>
<evidence type="ECO:0000313" key="1">
    <source>
        <dbReference type="EMBL" id="MFL0252155.1"/>
    </source>
</evidence>